<sequence>MGCDCEGLHPVQREGLEAGEVVIAFEDLLGEMLVDLLHKRDLGRASNQLDLGNIPKDSGVLEQSAEEISDSLEQGLGHLLEFCSKEGKIRKKIIHG</sequence>
<dbReference type="Proteomes" id="UP000582659">
    <property type="component" value="Unassembled WGS sequence"/>
</dbReference>
<proteinExistence type="predicted"/>
<keyword evidence="2" id="KW-1185">Reference proteome</keyword>
<gene>
    <name evidence="1" type="ORF">BXYJ_LOCUS2244</name>
</gene>
<organism evidence="1 2">
    <name type="scientific">Bursaphelenchus xylophilus</name>
    <name type="common">Pinewood nematode worm</name>
    <name type="synonym">Aphelenchoides xylophilus</name>
    <dbReference type="NCBI Taxonomy" id="6326"/>
    <lineage>
        <taxon>Eukaryota</taxon>
        <taxon>Metazoa</taxon>
        <taxon>Ecdysozoa</taxon>
        <taxon>Nematoda</taxon>
        <taxon>Chromadorea</taxon>
        <taxon>Rhabditida</taxon>
        <taxon>Tylenchina</taxon>
        <taxon>Tylenchomorpha</taxon>
        <taxon>Aphelenchoidea</taxon>
        <taxon>Aphelenchoididae</taxon>
        <taxon>Bursaphelenchus</taxon>
    </lineage>
</organism>
<reference evidence="1" key="1">
    <citation type="submission" date="2020-09" db="EMBL/GenBank/DDBJ databases">
        <authorList>
            <person name="Kikuchi T."/>
        </authorList>
    </citation>
    <scope>NUCLEOTIDE SEQUENCE</scope>
    <source>
        <strain evidence="1">Ka4C1</strain>
    </source>
</reference>
<dbReference type="EMBL" id="CAJFCV020000001">
    <property type="protein sequence ID" value="CAG9087581.1"/>
    <property type="molecule type" value="Genomic_DNA"/>
</dbReference>
<dbReference type="AlphaFoldDB" id="A0A811K7Q0"/>
<evidence type="ECO:0000313" key="1">
    <source>
        <dbReference type="EMBL" id="CAD5211069.1"/>
    </source>
</evidence>
<name>A0A811K7Q0_BURXY</name>
<comment type="caution">
    <text evidence="1">The sequence shown here is derived from an EMBL/GenBank/DDBJ whole genome shotgun (WGS) entry which is preliminary data.</text>
</comment>
<evidence type="ECO:0000313" key="2">
    <source>
        <dbReference type="Proteomes" id="UP000659654"/>
    </source>
</evidence>
<accession>A0A811K7Q0</accession>
<dbReference type="EMBL" id="CAJFDI010000001">
    <property type="protein sequence ID" value="CAD5211069.1"/>
    <property type="molecule type" value="Genomic_DNA"/>
</dbReference>
<dbReference type="Proteomes" id="UP000659654">
    <property type="component" value="Unassembled WGS sequence"/>
</dbReference>
<protein>
    <submittedName>
        <fullName evidence="1">(pine wood nematode) hypothetical protein</fullName>
    </submittedName>
</protein>